<evidence type="ECO:0000313" key="3">
    <source>
        <dbReference type="EMBL" id="TRW28204.1"/>
    </source>
</evidence>
<feature type="coiled-coil region" evidence="1">
    <location>
        <begin position="37"/>
        <end position="64"/>
    </location>
</feature>
<gene>
    <name evidence="2" type="ORF">BBG48_007760</name>
    <name evidence="3" type="ORF">FL857_01685</name>
</gene>
<dbReference type="EMBL" id="MBEW02000018">
    <property type="protein sequence ID" value="RDY20873.1"/>
    <property type="molecule type" value="Genomic_DNA"/>
</dbReference>
<keyword evidence="4" id="KW-1185">Reference proteome</keyword>
<dbReference type="OrthoDB" id="1757521at2"/>
<dbReference type="Proteomes" id="UP000093352">
    <property type="component" value="Unassembled WGS sequence"/>
</dbReference>
<evidence type="ECO:0000256" key="1">
    <source>
        <dbReference type="SAM" id="Coils"/>
    </source>
</evidence>
<sequence>MLIKSVLERRDNLRSYIYSISIAKNYCDIGIGNKKMVEDLEAVLDELQKEFDDLDTSLRQIENIEM</sequence>
<reference evidence="3 5" key="3">
    <citation type="submission" date="2019-07" db="EMBL/GenBank/DDBJ databases">
        <title>Criibacterium bergeronii gen. nov., sp. nov. isolated from human clinical samples.</title>
        <authorList>
            <person name="Maheux A.F."/>
            <person name="Boudreau D.K."/>
            <person name="Berube E."/>
            <person name="Brodeur S."/>
            <person name="Bernard K.A."/>
            <person name="Abed J.Y."/>
            <person name="Ducrey E."/>
            <person name="Guay E.F."/>
            <person name="Raymond F."/>
            <person name="Corbeil J."/>
            <person name="Domingo M.-C."/>
            <person name="Roy P.H."/>
            <person name="Boissinot M."/>
            <person name="Tocheva E.I."/>
            <person name="Omar R.F."/>
        </authorList>
    </citation>
    <scope>NUCLEOTIDE SEQUENCE [LARGE SCALE GENOMIC DNA]</scope>
    <source>
        <strain evidence="3 5">CCRI-24246</strain>
    </source>
</reference>
<reference evidence="2 4" key="1">
    <citation type="journal article" date="2016" name="Genome Announc.">
        <title>Draft Genome Sequence of Criibacterium bergeronii gen. nov., sp. nov., Strain CCRI-22567T, Isolated from a Vaginal Sample from a Woman with Bacterial Vaginosis.</title>
        <authorList>
            <person name="Maheux A.F."/>
            <person name="Berube E."/>
            <person name="Boudreau D.K."/>
            <person name="Raymond F."/>
            <person name="Corbeil J."/>
            <person name="Roy P.H."/>
            <person name="Boissinot M."/>
            <person name="Omar R.F."/>
        </authorList>
    </citation>
    <scope>NUCLEOTIDE SEQUENCE [LARGE SCALE GENOMIC DNA]</scope>
    <source>
        <strain evidence="2 4">CCRI-22567</strain>
    </source>
</reference>
<dbReference type="RefSeq" id="WP_068913860.1">
    <property type="nucleotide sequence ID" value="NZ_MBEW02000018.1"/>
</dbReference>
<comment type="caution">
    <text evidence="2">The sequence shown here is derived from an EMBL/GenBank/DDBJ whole genome shotgun (WGS) entry which is preliminary data.</text>
</comment>
<dbReference type="STRING" id="1871336.BBG48_04395"/>
<name>A0A371IK84_9FIRM</name>
<keyword evidence="1" id="KW-0175">Coiled coil</keyword>
<evidence type="ECO:0000313" key="4">
    <source>
        <dbReference type="Proteomes" id="UP000093352"/>
    </source>
</evidence>
<dbReference type="EMBL" id="VJXW01000002">
    <property type="protein sequence ID" value="TRW28204.1"/>
    <property type="molecule type" value="Genomic_DNA"/>
</dbReference>
<protein>
    <submittedName>
        <fullName evidence="2">Uncharacterized protein</fullName>
    </submittedName>
</protein>
<evidence type="ECO:0000313" key="2">
    <source>
        <dbReference type="EMBL" id="RDY20873.1"/>
    </source>
</evidence>
<organism evidence="2 4">
    <name type="scientific">Criibacterium bergeronii</name>
    <dbReference type="NCBI Taxonomy" id="1871336"/>
    <lineage>
        <taxon>Bacteria</taxon>
        <taxon>Bacillati</taxon>
        <taxon>Bacillota</taxon>
        <taxon>Clostridia</taxon>
        <taxon>Peptostreptococcales</taxon>
        <taxon>Filifactoraceae</taxon>
        <taxon>Criibacterium</taxon>
    </lineage>
</organism>
<accession>A0A371IK84</accession>
<evidence type="ECO:0000313" key="5">
    <source>
        <dbReference type="Proteomes" id="UP000319424"/>
    </source>
</evidence>
<dbReference type="AlphaFoldDB" id="A0A371IK84"/>
<proteinExistence type="predicted"/>
<reference evidence="2" key="2">
    <citation type="submission" date="2018-07" db="EMBL/GenBank/DDBJ databases">
        <authorList>
            <person name="Quirk P.G."/>
            <person name="Krulwich T.A."/>
        </authorList>
    </citation>
    <scope>NUCLEOTIDE SEQUENCE</scope>
    <source>
        <strain evidence="2">CCRI-22567</strain>
    </source>
</reference>
<dbReference type="Proteomes" id="UP000319424">
    <property type="component" value="Unassembled WGS sequence"/>
</dbReference>